<reference evidence="2 3" key="1">
    <citation type="submission" date="2017-02" db="EMBL/GenBank/DDBJ databases">
        <authorList>
            <person name="Peterson S.W."/>
        </authorList>
    </citation>
    <scope>NUCLEOTIDE SEQUENCE [LARGE SCALE GENOMIC DNA]</scope>
    <source>
        <strain evidence="2 3">2B3F</strain>
    </source>
</reference>
<feature type="region of interest" description="Disordered" evidence="1">
    <location>
        <begin position="20"/>
        <end position="89"/>
    </location>
</feature>
<dbReference type="Proteomes" id="UP000196230">
    <property type="component" value="Unassembled WGS sequence"/>
</dbReference>
<gene>
    <name evidence="2" type="ORF">FM125_02375</name>
</gene>
<organism evidence="2 3">
    <name type="scientific">Micrococcus lylae</name>
    <dbReference type="NCBI Taxonomy" id="1273"/>
    <lineage>
        <taxon>Bacteria</taxon>
        <taxon>Bacillati</taxon>
        <taxon>Actinomycetota</taxon>
        <taxon>Actinomycetes</taxon>
        <taxon>Micrococcales</taxon>
        <taxon>Micrococcaceae</taxon>
        <taxon>Micrococcus</taxon>
    </lineage>
</organism>
<evidence type="ECO:0000313" key="3">
    <source>
        <dbReference type="Proteomes" id="UP000196230"/>
    </source>
</evidence>
<evidence type="ECO:0000313" key="2">
    <source>
        <dbReference type="EMBL" id="SJN18981.1"/>
    </source>
</evidence>
<sequence>MGTGRAGRRRCRGRARALRRAHECSPRWTEGGGTLGPSADPPTWWGRGSSAAGPVVGDGRDGWSPGSHYPRSAATPAMCPRGRLTMRDP</sequence>
<accession>A0A1R4IGQ1</accession>
<name>A0A1R4IGQ1_9MICC</name>
<proteinExistence type="predicted"/>
<dbReference type="EMBL" id="FUKP01000014">
    <property type="protein sequence ID" value="SJN18981.1"/>
    <property type="molecule type" value="Genomic_DNA"/>
</dbReference>
<protein>
    <submittedName>
        <fullName evidence="2">Uncharacterized protein</fullName>
    </submittedName>
</protein>
<evidence type="ECO:0000256" key="1">
    <source>
        <dbReference type="SAM" id="MobiDB-lite"/>
    </source>
</evidence>
<dbReference type="AlphaFoldDB" id="A0A1R4IGQ1"/>